<dbReference type="EMBL" id="JALJOU010000049">
    <property type="protein sequence ID" value="KAK9830941.1"/>
    <property type="molecule type" value="Genomic_DNA"/>
</dbReference>
<evidence type="ECO:0000256" key="2">
    <source>
        <dbReference type="SAM" id="Phobius"/>
    </source>
</evidence>
<dbReference type="PANTHER" id="PTHR31407">
    <property type="match status" value="1"/>
</dbReference>
<feature type="transmembrane region" description="Helical" evidence="2">
    <location>
        <begin position="40"/>
        <end position="66"/>
    </location>
</feature>
<keyword evidence="2" id="KW-1133">Transmembrane helix</keyword>
<dbReference type="GO" id="GO:0015979">
    <property type="term" value="P:photosynthesis"/>
    <property type="evidence" value="ECO:0007669"/>
    <property type="project" value="InterPro"/>
</dbReference>
<dbReference type="GO" id="GO:0005509">
    <property type="term" value="F:calcium ion binding"/>
    <property type="evidence" value="ECO:0007669"/>
    <property type="project" value="InterPro"/>
</dbReference>
<keyword evidence="2" id="KW-0472">Membrane</keyword>
<dbReference type="GO" id="GO:0019898">
    <property type="term" value="C:extrinsic component of membrane"/>
    <property type="evidence" value="ECO:0007669"/>
    <property type="project" value="InterPro"/>
</dbReference>
<feature type="region of interest" description="Disordered" evidence="1">
    <location>
        <begin position="1"/>
        <end position="22"/>
    </location>
</feature>
<dbReference type="Gene3D" id="3.40.1000.10">
    <property type="entry name" value="Mog1/PsbP, alpha/beta/alpha sandwich"/>
    <property type="match status" value="1"/>
</dbReference>
<evidence type="ECO:0000313" key="5">
    <source>
        <dbReference type="Proteomes" id="UP001445335"/>
    </source>
</evidence>
<keyword evidence="5" id="KW-1185">Reference proteome</keyword>
<feature type="domain" description="PsbP C-terminal" evidence="3">
    <location>
        <begin position="85"/>
        <end position="270"/>
    </location>
</feature>
<reference evidence="4 5" key="1">
    <citation type="journal article" date="2024" name="Nat. Commun.">
        <title>Phylogenomics reveals the evolutionary origins of lichenization in chlorophyte algae.</title>
        <authorList>
            <person name="Puginier C."/>
            <person name="Libourel C."/>
            <person name="Otte J."/>
            <person name="Skaloud P."/>
            <person name="Haon M."/>
            <person name="Grisel S."/>
            <person name="Petersen M."/>
            <person name="Berrin J.G."/>
            <person name="Delaux P.M."/>
            <person name="Dal Grande F."/>
            <person name="Keller J."/>
        </authorList>
    </citation>
    <scope>NUCLEOTIDE SEQUENCE [LARGE SCALE GENOMIC DNA]</scope>
    <source>
        <strain evidence="4 5">SAG 245.80</strain>
    </source>
</reference>
<comment type="caution">
    <text evidence="4">The sequence shown here is derived from an EMBL/GenBank/DDBJ whole genome shotgun (WGS) entry which is preliminary data.</text>
</comment>
<protein>
    <recommendedName>
        <fullName evidence="3">PsbP C-terminal domain-containing protein</fullName>
    </recommendedName>
</protein>
<evidence type="ECO:0000259" key="3">
    <source>
        <dbReference type="Pfam" id="PF01789"/>
    </source>
</evidence>
<dbReference type="NCBIfam" id="NF040946">
    <property type="entry name" value="PSII_PsbP"/>
    <property type="match status" value="1"/>
</dbReference>
<keyword evidence="2" id="KW-0812">Transmembrane</keyword>
<dbReference type="PANTHER" id="PTHR31407:SF16">
    <property type="entry name" value="PSBP DOMAIN-CONTAINING PROTEIN 7, CHLOROPLASTIC"/>
    <property type="match status" value="1"/>
</dbReference>
<dbReference type="Pfam" id="PF01789">
    <property type="entry name" value="PsbP"/>
    <property type="match status" value="1"/>
</dbReference>
<dbReference type="AlphaFoldDB" id="A0AAW1RAW7"/>
<name>A0AAW1RAW7_9CHLO</name>
<proteinExistence type="predicted"/>
<dbReference type="SUPFAM" id="SSF55724">
    <property type="entry name" value="Mog1p/PsbP-like"/>
    <property type="match status" value="1"/>
</dbReference>
<dbReference type="GO" id="GO:0009654">
    <property type="term" value="C:photosystem II oxygen evolving complex"/>
    <property type="evidence" value="ECO:0007669"/>
    <property type="project" value="InterPro"/>
</dbReference>
<evidence type="ECO:0000313" key="4">
    <source>
        <dbReference type="EMBL" id="KAK9830941.1"/>
    </source>
</evidence>
<evidence type="ECO:0000256" key="1">
    <source>
        <dbReference type="SAM" id="MobiDB-lite"/>
    </source>
</evidence>
<sequence>MFYTAGRRKEGGQEAGPLPSLGDPVQTVAWGGRLPSRRRAALGALAGLGIVLGGNLGGATSALLALDNGGAARRLRADVLFPVGGFRRCLDLQAGYEFVYPAAWLADQTLLFRRAQRLEQRLGLDPPAVRRAPRREVAEPGAAYGPPGGSGEESISVVAAPLAGVRFALSDLGGPAEAGARFLETVVAPPGSGRATELLSAMERRDEEGTLYYVLEYTARATAPGFGKWFRHNLSIYAARGGRLYTLNAQCPQARWPALRAQLQAAADSFLLILPSDGVSTFTGESFDFMGQPGHYYSLINTPGVQVTSRHKAGVGDYTTSLVEAVGLKIGSVEIEISVGDGELLIAKVNNVTLVMPPRKVDTSLKFATSDDSHLVLRWEMFRPRYGNTVELITDTLQVTVWLVPAGTVDRLGYSQPAYLEVDNKLLHEPADDTALQGLVGETYLRVRLLRLPPKTEFNPALYLSPAHFYEMRGFYQSDHFYFLDHAGHRYYLPQRRVAKRRRAKK</sequence>
<accession>A0AAW1RAW7</accession>
<organism evidence="4 5">
    <name type="scientific">Elliptochloris bilobata</name>
    <dbReference type="NCBI Taxonomy" id="381761"/>
    <lineage>
        <taxon>Eukaryota</taxon>
        <taxon>Viridiplantae</taxon>
        <taxon>Chlorophyta</taxon>
        <taxon>core chlorophytes</taxon>
        <taxon>Trebouxiophyceae</taxon>
        <taxon>Trebouxiophyceae incertae sedis</taxon>
        <taxon>Elliptochloris clade</taxon>
        <taxon>Elliptochloris</taxon>
    </lineage>
</organism>
<dbReference type="Proteomes" id="UP001445335">
    <property type="component" value="Unassembled WGS sequence"/>
</dbReference>
<dbReference type="InterPro" id="IPR002683">
    <property type="entry name" value="PsbP_C"/>
</dbReference>
<dbReference type="InterPro" id="IPR016123">
    <property type="entry name" value="Mog1/PsbP_a/b/a-sand"/>
</dbReference>
<gene>
    <name evidence="4" type="ORF">WJX81_008357</name>
</gene>